<keyword evidence="1" id="KW-0449">Lipoprotein</keyword>
<dbReference type="InterPro" id="IPR009959">
    <property type="entry name" value="Cyclase_SnoaL-like"/>
</dbReference>
<dbReference type="GO" id="GO:0030638">
    <property type="term" value="P:polyketide metabolic process"/>
    <property type="evidence" value="ECO:0007669"/>
    <property type="project" value="InterPro"/>
</dbReference>
<keyword evidence="2" id="KW-1185">Reference proteome</keyword>
<sequence>MTLETNKQDAIDFYRTAFEGNPKKAVELYVGDDYIQHNPAVEDGKAGFIDYFERMQRDYPDKSIDFVRAISEGDLVALHTHQVGADYVLKVSDLFRRPRRQRA</sequence>
<accession>A0A380L2G0</accession>
<dbReference type="OrthoDB" id="9812089at2"/>
<name>A0A380L2G0_9STRE</name>
<evidence type="ECO:0000313" key="1">
    <source>
        <dbReference type="EMBL" id="SUN77535.1"/>
    </source>
</evidence>
<dbReference type="InterPro" id="IPR032710">
    <property type="entry name" value="NTF2-like_dom_sf"/>
</dbReference>
<gene>
    <name evidence="1" type="ORF">NCTC13765_02062</name>
</gene>
<dbReference type="Proteomes" id="UP000254634">
    <property type="component" value="Unassembled WGS sequence"/>
</dbReference>
<dbReference type="SUPFAM" id="SSF54427">
    <property type="entry name" value="NTF2-like"/>
    <property type="match status" value="1"/>
</dbReference>
<evidence type="ECO:0000313" key="2">
    <source>
        <dbReference type="Proteomes" id="UP000254634"/>
    </source>
</evidence>
<dbReference type="STRING" id="1123307.GCA_000380065_00153"/>
<dbReference type="Gene3D" id="3.10.450.50">
    <property type="match status" value="1"/>
</dbReference>
<organism evidence="1 2">
    <name type="scientific">Streptococcus massiliensis</name>
    <dbReference type="NCBI Taxonomy" id="313439"/>
    <lineage>
        <taxon>Bacteria</taxon>
        <taxon>Bacillati</taxon>
        <taxon>Bacillota</taxon>
        <taxon>Bacilli</taxon>
        <taxon>Lactobacillales</taxon>
        <taxon>Streptococcaceae</taxon>
        <taxon>Streptococcus</taxon>
    </lineage>
</organism>
<dbReference type="Pfam" id="PF07366">
    <property type="entry name" value="SnoaL"/>
    <property type="match status" value="1"/>
</dbReference>
<dbReference type="AlphaFoldDB" id="A0A380L2G0"/>
<reference evidence="1" key="1">
    <citation type="submission" date="2018-06" db="EMBL/GenBank/DDBJ databases">
        <authorList>
            <consortium name="Pathogen Informatics"/>
            <person name="Doyle S."/>
        </authorList>
    </citation>
    <scope>NUCLEOTIDE SEQUENCE [LARGE SCALE GENOMIC DNA]</scope>
    <source>
        <strain evidence="1">NCTC13765</strain>
    </source>
</reference>
<proteinExistence type="predicted"/>
<dbReference type="EMBL" id="UHFR01000005">
    <property type="protein sequence ID" value="SUN77535.1"/>
    <property type="molecule type" value="Genomic_DNA"/>
</dbReference>
<protein>
    <submittedName>
        <fullName evidence="1">Lipoprotein</fullName>
    </submittedName>
</protein>
<dbReference type="RefSeq" id="WP_018370835.1">
    <property type="nucleotide sequence ID" value="NZ_UHFR01000005.1"/>
</dbReference>